<dbReference type="EMBL" id="AFPU01000001">
    <property type="protein sequence ID" value="EGP94282.1"/>
    <property type="molecule type" value="Genomic_DNA"/>
</dbReference>
<sequence length="215" mass="24229">MCFKTESMLICGVDDAGRGSMLGPLVIAGIIISKKDIPKLSKLGVKDSKQLTPKLREELYKKIIALVDNYYVTKISPKIIDASVTKHNLNHLEAKYMAKVISKLNPDTSYVDSCDVNPKRFGKEIAKLSKHKKIRSYHHADSRFIVVSAASIIAKVTRDRAILKLRKNYDLGSGYPSDSKTIDFVASYYKINQVLPIFVRKSWKPTQQILNKKSL</sequence>
<evidence type="ECO:0000256" key="13">
    <source>
        <dbReference type="HAMAP-Rule" id="MF_00052"/>
    </source>
</evidence>
<dbReference type="GO" id="GO:0005737">
    <property type="term" value="C:cytoplasm"/>
    <property type="evidence" value="ECO:0007669"/>
    <property type="project" value="UniProtKB-SubCell"/>
</dbReference>
<dbReference type="PROSITE" id="PS51975">
    <property type="entry name" value="RNASE_H_2"/>
    <property type="match status" value="1"/>
</dbReference>
<dbReference type="PANTHER" id="PTHR10954:SF23">
    <property type="entry name" value="RIBONUCLEASE"/>
    <property type="match status" value="1"/>
</dbReference>
<comment type="caution">
    <text evidence="17">The sequence shown here is derived from an EMBL/GenBank/DDBJ whole genome shotgun (WGS) entry which is preliminary data.</text>
</comment>
<evidence type="ECO:0000256" key="5">
    <source>
        <dbReference type="ARBA" id="ARBA00007383"/>
    </source>
</evidence>
<evidence type="ECO:0000313" key="18">
    <source>
        <dbReference type="Proteomes" id="UP000004440"/>
    </source>
</evidence>
<dbReference type="AlphaFoldDB" id="F9CU81"/>
<dbReference type="InterPro" id="IPR012337">
    <property type="entry name" value="RNaseH-like_sf"/>
</dbReference>
<dbReference type="InterPro" id="IPR020787">
    <property type="entry name" value="RNase_HII_arc"/>
</dbReference>
<reference evidence="17 18" key="1">
    <citation type="journal article" date="2011" name="J. Bacteriol.">
        <title>Genome Sequence of an Ammonia-Oxidizing Soil Archaeon, "Candidatus Nitrosoarchaeum koreensis" MY1.</title>
        <authorList>
            <person name="Kim B.K."/>
            <person name="Jung M.Y."/>
            <person name="Yu D.S."/>
            <person name="Park S.J."/>
            <person name="Oh T.K."/>
            <person name="Rhee S.K."/>
            <person name="Kim J.F."/>
        </authorList>
    </citation>
    <scope>NUCLEOTIDE SEQUENCE [LARGE SCALE GENOMIC DNA]</scope>
    <source>
        <strain evidence="17 18">MY1</strain>
    </source>
</reference>
<organism evidence="17 18">
    <name type="scientific">Nitrosarchaeum koreense MY1</name>
    <dbReference type="NCBI Taxonomy" id="1001994"/>
    <lineage>
        <taxon>Archaea</taxon>
        <taxon>Nitrososphaerota</taxon>
        <taxon>Nitrososphaeria</taxon>
        <taxon>Nitrosopumilales</taxon>
        <taxon>Nitrosopumilaceae</taxon>
        <taxon>Nitrosarchaeum</taxon>
    </lineage>
</organism>
<evidence type="ECO:0000256" key="10">
    <source>
        <dbReference type="ARBA" id="ARBA00022723"/>
    </source>
</evidence>
<comment type="subcellular location">
    <subcellularLocation>
        <location evidence="4 13">Cytoplasm</location>
    </subcellularLocation>
</comment>
<comment type="caution">
    <text evidence="13 14">Lacks conserved residue(s) required for the propagation of feature annotation.</text>
</comment>
<feature type="binding site" evidence="13">
    <location>
        <position position="112"/>
    </location>
    <ligand>
        <name>a divalent metal cation</name>
        <dbReference type="ChEBI" id="CHEBI:60240"/>
    </ligand>
</feature>
<name>F9CU81_9ARCH</name>
<evidence type="ECO:0000256" key="9">
    <source>
        <dbReference type="ARBA" id="ARBA00022722"/>
    </source>
</evidence>
<evidence type="ECO:0000256" key="11">
    <source>
        <dbReference type="ARBA" id="ARBA00022759"/>
    </source>
</evidence>
<comment type="function">
    <text evidence="3 13 15">Endonuclease that specifically degrades the RNA of RNA-DNA hybrids.</text>
</comment>
<dbReference type="GO" id="GO:0006298">
    <property type="term" value="P:mismatch repair"/>
    <property type="evidence" value="ECO:0007669"/>
    <property type="project" value="TreeGrafter"/>
</dbReference>
<evidence type="ECO:0000256" key="7">
    <source>
        <dbReference type="ARBA" id="ARBA00019179"/>
    </source>
</evidence>
<accession>F9CU81</accession>
<dbReference type="Pfam" id="PF01351">
    <property type="entry name" value="RNase_HII"/>
    <property type="match status" value="1"/>
</dbReference>
<dbReference type="InterPro" id="IPR036397">
    <property type="entry name" value="RNaseH_sf"/>
</dbReference>
<dbReference type="GO" id="GO:0032299">
    <property type="term" value="C:ribonuclease H2 complex"/>
    <property type="evidence" value="ECO:0007669"/>
    <property type="project" value="TreeGrafter"/>
</dbReference>
<feature type="domain" description="RNase H type-2" evidence="16">
    <location>
        <begin position="8"/>
        <end position="215"/>
    </location>
</feature>
<evidence type="ECO:0000256" key="12">
    <source>
        <dbReference type="ARBA" id="ARBA00022801"/>
    </source>
</evidence>
<dbReference type="GO" id="GO:0003723">
    <property type="term" value="F:RNA binding"/>
    <property type="evidence" value="ECO:0007669"/>
    <property type="project" value="UniProtKB-UniRule"/>
</dbReference>
<protein>
    <recommendedName>
        <fullName evidence="7 13">Ribonuclease HII</fullName>
        <shortName evidence="13">RNase HII</shortName>
        <ecNumber evidence="6 13">3.1.26.4</ecNumber>
    </recommendedName>
</protein>
<evidence type="ECO:0000256" key="4">
    <source>
        <dbReference type="ARBA" id="ARBA00004496"/>
    </source>
</evidence>
<evidence type="ECO:0000256" key="1">
    <source>
        <dbReference type="ARBA" id="ARBA00000077"/>
    </source>
</evidence>
<keyword evidence="9 13" id="KW-0540">Nuclease</keyword>
<dbReference type="HAMAP" id="MF_00052_A">
    <property type="entry name" value="RNase_HII_A"/>
    <property type="match status" value="1"/>
</dbReference>
<keyword evidence="11 13" id="KW-0255">Endonuclease</keyword>
<evidence type="ECO:0000256" key="8">
    <source>
        <dbReference type="ARBA" id="ARBA00022490"/>
    </source>
</evidence>
<dbReference type="InterPro" id="IPR023160">
    <property type="entry name" value="RNase_HII_hlx-loop-hlx_cap_dom"/>
</dbReference>
<dbReference type="PANTHER" id="PTHR10954">
    <property type="entry name" value="RIBONUCLEASE H2 SUBUNIT A"/>
    <property type="match status" value="1"/>
</dbReference>
<keyword evidence="12 13" id="KW-0378">Hydrolase</keyword>
<dbReference type="STRING" id="1001994.MY1_1528"/>
<dbReference type="GO" id="GO:0043137">
    <property type="term" value="P:DNA replication, removal of RNA primer"/>
    <property type="evidence" value="ECO:0007669"/>
    <property type="project" value="TreeGrafter"/>
</dbReference>
<dbReference type="EC" id="3.1.26.4" evidence="6 13"/>
<dbReference type="Proteomes" id="UP000004440">
    <property type="component" value="Unassembled WGS sequence"/>
</dbReference>
<dbReference type="Gene3D" id="3.30.420.10">
    <property type="entry name" value="Ribonuclease H-like superfamily/Ribonuclease H"/>
    <property type="match status" value="1"/>
</dbReference>
<proteinExistence type="inferred from homology"/>
<comment type="catalytic activity">
    <reaction evidence="1 13 15">
        <text>Endonucleolytic cleavage to 5'-phosphomonoester.</text>
        <dbReference type="EC" id="3.1.26.4"/>
    </reaction>
</comment>
<keyword evidence="13" id="KW-0464">Manganese</keyword>
<gene>
    <name evidence="13" type="primary">rnhB</name>
    <name evidence="17" type="ORF">MY1_1528</name>
</gene>
<dbReference type="PATRIC" id="fig|1001994.6.peg.1510"/>
<evidence type="ECO:0000313" key="17">
    <source>
        <dbReference type="EMBL" id="EGP94282.1"/>
    </source>
</evidence>
<keyword evidence="18" id="KW-1185">Reference proteome</keyword>
<dbReference type="InterPro" id="IPR024567">
    <property type="entry name" value="RNase_HII/HIII_dom"/>
</dbReference>
<dbReference type="InterPro" id="IPR001352">
    <property type="entry name" value="RNase_HII/HIII"/>
</dbReference>
<evidence type="ECO:0000256" key="14">
    <source>
        <dbReference type="PROSITE-ProRule" id="PRU01319"/>
    </source>
</evidence>
<dbReference type="FunFam" id="3.30.420.10:FF:000139">
    <property type="entry name" value="Ribonuclease HII"/>
    <property type="match status" value="1"/>
</dbReference>
<evidence type="ECO:0000259" key="16">
    <source>
        <dbReference type="PROSITE" id="PS51975"/>
    </source>
</evidence>
<dbReference type="CDD" id="cd07180">
    <property type="entry name" value="RNase_HII_archaea_like"/>
    <property type="match status" value="1"/>
</dbReference>
<dbReference type="NCBIfam" id="TIGR00729">
    <property type="entry name" value="ribonuclease HII"/>
    <property type="match status" value="1"/>
</dbReference>
<comment type="cofactor">
    <cofactor evidence="2">
        <name>Mg(2+)</name>
        <dbReference type="ChEBI" id="CHEBI:18420"/>
    </cofactor>
</comment>
<keyword evidence="10 13" id="KW-0479">Metal-binding</keyword>
<dbReference type="FunFam" id="1.10.10.460:FF:000001">
    <property type="entry name" value="Ribonuclease"/>
    <property type="match status" value="1"/>
</dbReference>
<dbReference type="Gene3D" id="1.10.10.460">
    <property type="entry name" value="Ribonuclease hii. Domain 2"/>
    <property type="match status" value="1"/>
</dbReference>
<comment type="cofactor">
    <cofactor evidence="13">
        <name>Mn(2+)</name>
        <dbReference type="ChEBI" id="CHEBI:29035"/>
    </cofactor>
    <cofactor evidence="13">
        <name>Mg(2+)</name>
        <dbReference type="ChEBI" id="CHEBI:18420"/>
    </cofactor>
    <text evidence="13">Manganese or magnesium. Binds 1 divalent metal ion per monomer in the absence of substrate. May bind a second metal ion after substrate binding.</text>
</comment>
<keyword evidence="8 13" id="KW-0963">Cytoplasm</keyword>
<dbReference type="GO" id="GO:0030145">
    <property type="term" value="F:manganese ion binding"/>
    <property type="evidence" value="ECO:0007669"/>
    <property type="project" value="UniProtKB-UniRule"/>
</dbReference>
<comment type="similarity">
    <text evidence="5 13 15">Belongs to the RNase HII family.</text>
</comment>
<evidence type="ECO:0000256" key="2">
    <source>
        <dbReference type="ARBA" id="ARBA00001946"/>
    </source>
</evidence>
<evidence type="ECO:0000256" key="3">
    <source>
        <dbReference type="ARBA" id="ARBA00004065"/>
    </source>
</evidence>
<evidence type="ECO:0000256" key="6">
    <source>
        <dbReference type="ARBA" id="ARBA00012180"/>
    </source>
</evidence>
<feature type="binding site" evidence="13">
    <location>
        <position position="14"/>
    </location>
    <ligand>
        <name>a divalent metal cation</name>
        <dbReference type="ChEBI" id="CHEBI:60240"/>
    </ligand>
</feature>
<evidence type="ECO:0000256" key="15">
    <source>
        <dbReference type="RuleBase" id="RU003515"/>
    </source>
</evidence>
<dbReference type="GO" id="GO:0004523">
    <property type="term" value="F:RNA-DNA hybrid ribonuclease activity"/>
    <property type="evidence" value="ECO:0007669"/>
    <property type="project" value="UniProtKB-UniRule"/>
</dbReference>
<dbReference type="InterPro" id="IPR004649">
    <property type="entry name" value="RNase_H2_suA"/>
</dbReference>
<dbReference type="SUPFAM" id="SSF53098">
    <property type="entry name" value="Ribonuclease H-like"/>
    <property type="match status" value="1"/>
</dbReference>